<dbReference type="InterPro" id="IPR051324">
    <property type="entry name" value="Stress/Tellurium_Resist"/>
</dbReference>
<dbReference type="SUPFAM" id="SSF49562">
    <property type="entry name" value="C2 domain (Calcium/lipid-binding domain, CaLB)"/>
    <property type="match status" value="1"/>
</dbReference>
<keyword evidence="3" id="KW-1185">Reference proteome</keyword>
<dbReference type="EMBL" id="JAPFFF010000014">
    <property type="protein sequence ID" value="KAK8871103.1"/>
    <property type="molecule type" value="Genomic_DNA"/>
</dbReference>
<dbReference type="Pfam" id="PF02342">
    <property type="entry name" value="TerD"/>
    <property type="match status" value="1"/>
</dbReference>
<dbReference type="InterPro" id="IPR003325">
    <property type="entry name" value="TerD"/>
</dbReference>
<evidence type="ECO:0000313" key="2">
    <source>
        <dbReference type="EMBL" id="KAK8871103.1"/>
    </source>
</evidence>
<sequence>MFRLYIVRALELTKGDTYIITVNHESKREKKTIQIGHTHPVKDDRTNNYWLFDEEHEHMIFYPFVDSDDSKIFLSVYKIGVMKSKKLMGTATFELNKILYEDDFEIPIDPETDPGKANPRVFVYVETFFGHMLNKVLLKAENNEPIDVIKEKNKILKTVNFLYVYLENPRNALGKTPSELQIYECNPRDGGYSNLIGRTTPKKSENKKTLHEIIIKKENFKASITRNGCSQLYYFNVNELIRMGEFLYLPLIRINSEPGNYIINYALYSFNYFPTLIPDKDGNYDFSKLGIKPFKPHLIQQDVVYCPSTDLFTGTSCFGFCPSQEDPTKYEFKSYRVLQDHQDNLSFDDFAKNIRMRLLPNVSVFKRLIMSKTKLYSLKKIAEFHQRMFLIKIKINLSWRSKADLDLSLCVLNKNQDCIGHVSFKDHYFFDNKSIKHAKPFREEARENGGFEEVSIKMVKLPHQAKTILIVITSYKKTPFNKISPAPIIRMFDDTNKQDLVELMFYKLSSISAGTGVLFAALQRAPNSEWYFVPLEIYCNESKPYDAHRVLIEKIKAINPIEDFIKRHQNDVKDD</sequence>
<organism evidence="2 3">
    <name type="scientific">Tritrichomonas musculus</name>
    <dbReference type="NCBI Taxonomy" id="1915356"/>
    <lineage>
        <taxon>Eukaryota</taxon>
        <taxon>Metamonada</taxon>
        <taxon>Parabasalia</taxon>
        <taxon>Tritrichomonadida</taxon>
        <taxon>Tritrichomonadidae</taxon>
        <taxon>Tritrichomonas</taxon>
    </lineage>
</organism>
<dbReference type="PANTHER" id="PTHR32097">
    <property type="entry name" value="CAMP-BINDING PROTEIN 1-RELATED"/>
    <property type="match status" value="1"/>
</dbReference>
<protein>
    <recommendedName>
        <fullName evidence="1">TerD domain-containing protein</fullName>
    </recommendedName>
</protein>
<dbReference type="Proteomes" id="UP001470230">
    <property type="component" value="Unassembled WGS sequence"/>
</dbReference>
<proteinExistence type="predicted"/>
<name>A0ABR2J0U9_9EUKA</name>
<evidence type="ECO:0000259" key="1">
    <source>
        <dbReference type="Pfam" id="PF02342"/>
    </source>
</evidence>
<evidence type="ECO:0000313" key="3">
    <source>
        <dbReference type="Proteomes" id="UP001470230"/>
    </source>
</evidence>
<dbReference type="InterPro" id="IPR035892">
    <property type="entry name" value="C2_domain_sf"/>
</dbReference>
<dbReference type="Gene3D" id="2.60.60.30">
    <property type="entry name" value="sav2460 like domains"/>
    <property type="match status" value="1"/>
</dbReference>
<reference evidence="2 3" key="1">
    <citation type="submission" date="2024-04" db="EMBL/GenBank/DDBJ databases">
        <title>Tritrichomonas musculus Genome.</title>
        <authorList>
            <person name="Alves-Ferreira E."/>
            <person name="Grigg M."/>
            <person name="Lorenzi H."/>
            <person name="Galac M."/>
        </authorList>
    </citation>
    <scope>NUCLEOTIDE SEQUENCE [LARGE SCALE GENOMIC DNA]</scope>
    <source>
        <strain evidence="2 3">EAF2021</strain>
    </source>
</reference>
<accession>A0ABR2J0U9</accession>
<dbReference type="PANTHER" id="PTHR32097:SF17">
    <property type="entry name" value="CAMP-BINDING PROTEIN 1-RELATED"/>
    <property type="match status" value="1"/>
</dbReference>
<feature type="domain" description="TerD" evidence="1">
    <location>
        <begin position="390"/>
        <end position="533"/>
    </location>
</feature>
<gene>
    <name evidence="2" type="ORF">M9Y10_009016</name>
</gene>
<comment type="caution">
    <text evidence="2">The sequence shown here is derived from an EMBL/GenBank/DDBJ whole genome shotgun (WGS) entry which is preliminary data.</text>
</comment>